<evidence type="ECO:0000313" key="3">
    <source>
        <dbReference type="Proteomes" id="UP000699462"/>
    </source>
</evidence>
<protein>
    <recommendedName>
        <fullName evidence="1">Lsm14-like N-terminal domain-containing protein</fullName>
    </recommendedName>
</protein>
<evidence type="ECO:0000313" key="2">
    <source>
        <dbReference type="EMBL" id="KAF8561987.1"/>
    </source>
</evidence>
<organism evidence="2 3">
    <name type="scientific">Paragonimus westermani</name>
    <dbReference type="NCBI Taxonomy" id="34504"/>
    <lineage>
        <taxon>Eukaryota</taxon>
        <taxon>Metazoa</taxon>
        <taxon>Spiralia</taxon>
        <taxon>Lophotrochozoa</taxon>
        <taxon>Platyhelminthes</taxon>
        <taxon>Trematoda</taxon>
        <taxon>Digenea</taxon>
        <taxon>Plagiorchiida</taxon>
        <taxon>Troglotremata</taxon>
        <taxon>Troglotrematidae</taxon>
        <taxon>Paragonimus</taxon>
    </lineage>
</organism>
<comment type="caution">
    <text evidence="2">The sequence shown here is derived from an EMBL/GenBank/DDBJ whole genome shotgun (WGS) entry which is preliminary data.</text>
</comment>
<dbReference type="InterPro" id="IPR025609">
    <property type="entry name" value="Lsm14-like_N"/>
</dbReference>
<dbReference type="SMART" id="SM01271">
    <property type="entry name" value="LSM14"/>
    <property type="match status" value="1"/>
</dbReference>
<sequence length="111" mass="12485">MYENYIKIKSRAGFEYTGILHSIDTKNSTVTLKQVRLSDISNTNFARLGLNNIDYVIFRGGDIEDVQLSVTRPHDIKPTHDDAIVRLNLPSKTSVTDKCLQKSEASSSKQL</sequence>
<dbReference type="OrthoDB" id="6238775at2759"/>
<reference evidence="2 3" key="1">
    <citation type="submission" date="2019-07" db="EMBL/GenBank/DDBJ databases">
        <title>Annotation for the trematode Paragonimus westermani.</title>
        <authorList>
            <person name="Choi Y.-J."/>
        </authorList>
    </citation>
    <scope>NUCLEOTIDE SEQUENCE [LARGE SCALE GENOMIC DNA]</scope>
    <source>
        <strain evidence="2">180907_Pwestermani</strain>
    </source>
</reference>
<dbReference type="EMBL" id="JTDF01021323">
    <property type="protein sequence ID" value="KAF8561987.1"/>
    <property type="molecule type" value="Genomic_DNA"/>
</dbReference>
<accession>A0A8T0D5V7</accession>
<dbReference type="Gene3D" id="2.30.30.100">
    <property type="match status" value="1"/>
</dbReference>
<dbReference type="InterPro" id="IPR010920">
    <property type="entry name" value="LSM_dom_sf"/>
</dbReference>
<feature type="domain" description="Lsm14-like N-terminal" evidence="1">
    <location>
        <begin position="1"/>
        <end position="89"/>
    </location>
</feature>
<dbReference type="Pfam" id="PF12701">
    <property type="entry name" value="LSM14"/>
    <property type="match status" value="1"/>
</dbReference>
<evidence type="ECO:0000259" key="1">
    <source>
        <dbReference type="SMART" id="SM01271"/>
    </source>
</evidence>
<keyword evidence="3" id="KW-1185">Reference proteome</keyword>
<dbReference type="Proteomes" id="UP000699462">
    <property type="component" value="Unassembled WGS sequence"/>
</dbReference>
<gene>
    <name evidence="2" type="ORF">P879_03222</name>
</gene>
<dbReference type="AlphaFoldDB" id="A0A8T0D5V7"/>
<dbReference type="SUPFAM" id="SSF50182">
    <property type="entry name" value="Sm-like ribonucleoproteins"/>
    <property type="match status" value="1"/>
</dbReference>
<name>A0A8T0D5V7_9TREM</name>
<proteinExistence type="predicted"/>